<gene>
    <name evidence="1" type="ORF">FJQ40_21215</name>
</gene>
<name>A0A8S7C021_ECOLX</name>
<protein>
    <submittedName>
        <fullName evidence="1">Uncharacterized protein</fullName>
    </submittedName>
</protein>
<dbReference type="Proteomes" id="UP000533284">
    <property type="component" value="Unassembled WGS sequence"/>
</dbReference>
<reference evidence="1 2" key="1">
    <citation type="submission" date="2019-06" db="EMBL/GenBank/DDBJ databases">
        <authorList>
            <consortium name="GenomeTrakr network: Whole genome sequencing for foodborne pathogen traceback"/>
        </authorList>
    </citation>
    <scope>NUCLEOTIDE SEQUENCE [LARGE SCALE GENOMIC DNA]</scope>
    <source>
        <strain evidence="1 2">PSU-1847</strain>
    </source>
</reference>
<proteinExistence type="predicted"/>
<dbReference type="EMBL" id="AASDBN010000057">
    <property type="protein sequence ID" value="EFB1699879.1"/>
    <property type="molecule type" value="Genomic_DNA"/>
</dbReference>
<comment type="caution">
    <text evidence="1">The sequence shown here is derived from an EMBL/GenBank/DDBJ whole genome shotgun (WGS) entry which is preliminary data.</text>
</comment>
<evidence type="ECO:0000313" key="1">
    <source>
        <dbReference type="EMBL" id="EFB1699879.1"/>
    </source>
</evidence>
<evidence type="ECO:0000313" key="2">
    <source>
        <dbReference type="Proteomes" id="UP000533284"/>
    </source>
</evidence>
<accession>A0A8S7C021</accession>
<sequence>MSVWVSDSIDFQDESVEKIIVALATTMSEPATIDLVWLDSQWFEDKGIDISRTEGNTLYKSVNHLHRDLSELNHRKLAEVGEHILEQLKSKDYYKRILKSELIALVFKWQQRDGDFDIDDLGQKWSKSLNKLIN</sequence>
<organism evidence="1 2">
    <name type="scientific">Escherichia coli</name>
    <dbReference type="NCBI Taxonomy" id="562"/>
    <lineage>
        <taxon>Bacteria</taxon>
        <taxon>Pseudomonadati</taxon>
        <taxon>Pseudomonadota</taxon>
        <taxon>Gammaproteobacteria</taxon>
        <taxon>Enterobacterales</taxon>
        <taxon>Enterobacteriaceae</taxon>
        <taxon>Escherichia</taxon>
    </lineage>
</organism>
<dbReference type="AlphaFoldDB" id="A0A8S7C021"/>